<proteinExistence type="predicted"/>
<dbReference type="RefSeq" id="XP_016437172.1">
    <property type="nucleotide sequence ID" value="XM_016581686.1"/>
</dbReference>
<name>A0A1S3XB91_TOBAC</name>
<dbReference type="OrthoDB" id="10283744at2759"/>
<organism evidence="2">
    <name type="scientific">Nicotiana tabacum</name>
    <name type="common">Common tobacco</name>
    <dbReference type="NCBI Taxonomy" id="4097"/>
    <lineage>
        <taxon>Eukaryota</taxon>
        <taxon>Viridiplantae</taxon>
        <taxon>Streptophyta</taxon>
        <taxon>Embryophyta</taxon>
        <taxon>Tracheophyta</taxon>
        <taxon>Spermatophyta</taxon>
        <taxon>Magnoliopsida</taxon>
        <taxon>eudicotyledons</taxon>
        <taxon>Gunneridae</taxon>
        <taxon>Pentapetalae</taxon>
        <taxon>asterids</taxon>
        <taxon>lamiids</taxon>
        <taxon>Solanales</taxon>
        <taxon>Solanaceae</taxon>
        <taxon>Nicotianoideae</taxon>
        <taxon>Nicotianeae</taxon>
        <taxon>Nicotiana</taxon>
    </lineage>
</organism>
<gene>
    <name evidence="2" type="primary">LOC107763218</name>
</gene>
<accession>A0A1S3XB91</accession>
<dbReference type="KEGG" id="nta:107763218"/>
<evidence type="ECO:0000256" key="1">
    <source>
        <dbReference type="SAM" id="Coils"/>
    </source>
</evidence>
<dbReference type="SUPFAM" id="SSF57997">
    <property type="entry name" value="Tropomyosin"/>
    <property type="match status" value="1"/>
</dbReference>
<protein>
    <submittedName>
        <fullName evidence="2">Myosin-8-like</fullName>
    </submittedName>
</protein>
<reference evidence="2" key="1">
    <citation type="submission" date="2025-08" db="UniProtKB">
        <authorList>
            <consortium name="RefSeq"/>
        </authorList>
    </citation>
    <scope>IDENTIFICATION</scope>
</reference>
<sequence>MDRSQKRSVIITVPEDTRASVLHHEAFLRYRAEVNQLEAEVKELAEKRGMYKLLSEQREKEVKNLQAELDASQKEHADLVEHVKIFKVRNDKLDMATNGQNSQVQQKVDKIDQLQAEMDEVKAMAEEGEEKMDRLASKKETAQEQLASVEVQLRVVREKSEARAQKIEDFQSQLGSTMSRPNLRERDRCSTKIIRPSKPVQYLLPELTRE</sequence>
<dbReference type="AlphaFoldDB" id="A0A1S3XB91"/>
<dbReference type="PaxDb" id="4097-A0A1S3XB91"/>
<feature type="coiled-coil region" evidence="1">
    <location>
        <begin position="27"/>
        <end position="159"/>
    </location>
</feature>
<keyword evidence="1" id="KW-0175">Coiled coil</keyword>
<evidence type="ECO:0000313" key="2">
    <source>
        <dbReference type="RefSeq" id="XP_016437172.1"/>
    </source>
</evidence>